<dbReference type="InterPro" id="IPR008030">
    <property type="entry name" value="NmrA-like"/>
</dbReference>
<dbReference type="EMBL" id="PVQB02000096">
    <property type="protein sequence ID" value="KAF4343316.1"/>
    <property type="molecule type" value="Genomic_DNA"/>
</dbReference>
<keyword evidence="2" id="KW-0521">NADP</keyword>
<dbReference type="Gene3D" id="3.40.50.720">
    <property type="entry name" value="NAD(P)-binding Rossmann-like Domain"/>
    <property type="match status" value="1"/>
</dbReference>
<dbReference type="OrthoDB" id="3358371at2759"/>
<reference evidence="4" key="1">
    <citation type="journal article" date="2017" name="Mycologia">
        <title>Fusarium algeriense, sp. nov., a novel toxigenic crown rot pathogen of durum wheat from Algeria is nested in the Fusarium burgessii species complex.</title>
        <authorList>
            <person name="Laraba I."/>
            <person name="Keddad A."/>
            <person name="Boureghda H."/>
            <person name="Abdallah N."/>
            <person name="Vaughan M.M."/>
            <person name="Proctor R.H."/>
            <person name="Busman M."/>
            <person name="O'Donnell K."/>
        </authorList>
    </citation>
    <scope>NUCLEOTIDE SEQUENCE</scope>
    <source>
        <strain evidence="4">NRRL 25174</strain>
    </source>
</reference>
<feature type="domain" description="NmrA-like" evidence="3">
    <location>
        <begin position="4"/>
        <end position="296"/>
    </location>
</feature>
<sequence length="331" mass="36305">MPSTKLIVILGATGNQGGSVAEVFLSEPGWKVRALTRNTNSAKAQALSSKGAEVVRADLDDTTSLESAFEGAHAIFAVSDFWGLYNEDNRSKAKPGQALNDWAAQHEEQQLKNVIDIASKISTLERFIISSLSHSEKWSKGKYTRVYHFDGKARAVEYGQEAHPDLWSKTSVYQAGMFLSNFILLPFNQPVKNDEGVAQFIVPLDLDTKLPFIAPEEDSGPLVKALILDEPAGLNLIGYREWLSSNDIAAAFTEATGIPAKAIKNDGAVPPGISDELLGEMIDCFGYFNEFGYEGRDDPTVVHPRDLKSAPKLATAVDYFKKQDWAKVFES</sequence>
<protein>
    <submittedName>
        <fullName evidence="4">Nitrogen metabolic regulation nmr</fullName>
    </submittedName>
</protein>
<dbReference type="PANTHER" id="PTHR42748:SF29">
    <property type="entry name" value="NMRA-LIKE DOMAIN-CONTAINING PROTEIN"/>
    <property type="match status" value="1"/>
</dbReference>
<comment type="caution">
    <text evidence="4">The sequence shown here is derived from an EMBL/GenBank/DDBJ whole genome shotgun (WGS) entry which is preliminary data.</text>
</comment>
<evidence type="ECO:0000313" key="4">
    <source>
        <dbReference type="EMBL" id="KAF4343316.1"/>
    </source>
</evidence>
<evidence type="ECO:0000256" key="1">
    <source>
        <dbReference type="ARBA" id="ARBA00006328"/>
    </source>
</evidence>
<dbReference type="PANTHER" id="PTHR42748">
    <property type="entry name" value="NITROGEN METABOLITE REPRESSION PROTEIN NMRA FAMILY MEMBER"/>
    <property type="match status" value="1"/>
</dbReference>
<evidence type="ECO:0000259" key="3">
    <source>
        <dbReference type="Pfam" id="PF05368"/>
    </source>
</evidence>
<dbReference type="Pfam" id="PF05368">
    <property type="entry name" value="NmrA"/>
    <property type="match status" value="1"/>
</dbReference>
<dbReference type="CDD" id="cd05251">
    <property type="entry name" value="NmrA_like_SDR_a"/>
    <property type="match status" value="1"/>
</dbReference>
<dbReference type="Gene3D" id="3.90.25.10">
    <property type="entry name" value="UDP-galactose 4-epimerase, domain 1"/>
    <property type="match status" value="1"/>
</dbReference>
<comment type="similarity">
    <text evidence="1">Belongs to the NmrA-type oxidoreductase family.</text>
</comment>
<dbReference type="Proteomes" id="UP000730481">
    <property type="component" value="Unassembled WGS sequence"/>
</dbReference>
<evidence type="ECO:0000256" key="2">
    <source>
        <dbReference type="ARBA" id="ARBA00022857"/>
    </source>
</evidence>
<reference evidence="4" key="2">
    <citation type="submission" date="2020-02" db="EMBL/GenBank/DDBJ databases">
        <title>Identification and distribution of gene clusters putatively required for synthesis of sphingolipid metabolism inhibitors in phylogenetically diverse species of the filamentous fungus Fusarium.</title>
        <authorList>
            <person name="Kim H.-S."/>
            <person name="Busman M."/>
            <person name="Brown D.W."/>
            <person name="Divon H."/>
            <person name="Uhlig S."/>
            <person name="Proctor R.H."/>
        </authorList>
    </citation>
    <scope>NUCLEOTIDE SEQUENCE</scope>
    <source>
        <strain evidence="4">NRRL 25174</strain>
    </source>
</reference>
<dbReference type="InterPro" id="IPR051164">
    <property type="entry name" value="NmrA-like_oxidored"/>
</dbReference>
<dbReference type="InterPro" id="IPR036291">
    <property type="entry name" value="NAD(P)-bd_dom_sf"/>
</dbReference>
<organism evidence="4 5">
    <name type="scientific">Fusarium beomiforme</name>
    <dbReference type="NCBI Taxonomy" id="44412"/>
    <lineage>
        <taxon>Eukaryota</taxon>
        <taxon>Fungi</taxon>
        <taxon>Dikarya</taxon>
        <taxon>Ascomycota</taxon>
        <taxon>Pezizomycotina</taxon>
        <taxon>Sordariomycetes</taxon>
        <taxon>Hypocreomycetidae</taxon>
        <taxon>Hypocreales</taxon>
        <taxon>Nectriaceae</taxon>
        <taxon>Fusarium</taxon>
        <taxon>Fusarium burgessii species complex</taxon>
    </lineage>
</organism>
<name>A0A9P5DZV6_9HYPO</name>
<dbReference type="SUPFAM" id="SSF51735">
    <property type="entry name" value="NAD(P)-binding Rossmann-fold domains"/>
    <property type="match status" value="1"/>
</dbReference>
<keyword evidence="5" id="KW-1185">Reference proteome</keyword>
<evidence type="ECO:0000313" key="5">
    <source>
        <dbReference type="Proteomes" id="UP000730481"/>
    </source>
</evidence>
<accession>A0A9P5DZV6</accession>
<dbReference type="GO" id="GO:0005634">
    <property type="term" value="C:nucleus"/>
    <property type="evidence" value="ECO:0007669"/>
    <property type="project" value="TreeGrafter"/>
</dbReference>
<dbReference type="AlphaFoldDB" id="A0A9P5DZV6"/>
<gene>
    <name evidence="4" type="ORF">FBEOM_2720</name>
</gene>
<proteinExistence type="inferred from homology"/>